<dbReference type="GO" id="GO:0043546">
    <property type="term" value="F:molybdopterin cofactor binding"/>
    <property type="evidence" value="ECO:0007669"/>
    <property type="project" value="TreeGrafter"/>
</dbReference>
<dbReference type="Proteomes" id="UP000515202">
    <property type="component" value="Unplaced"/>
</dbReference>
<proteinExistence type="predicted"/>
<dbReference type="KEGG" id="pvp:105296181"/>
<dbReference type="Pfam" id="PF03476">
    <property type="entry name" value="MOSC_N"/>
    <property type="match status" value="1"/>
</dbReference>
<dbReference type="InterPro" id="IPR005302">
    <property type="entry name" value="MoCF_Sase_C"/>
</dbReference>
<sequence>MRILCFENGRFWLVINEKGNMVTARQEPRLVLISLICEGDALTLSAAYTKDLQLPVQTPATNAVVKCRVHGLEVEGRDCGEAAAEWVTSFLKSQPYRLVHFEPHMRPRKPHQIHDVFRAKDQIAYSDTSPLLIISQASLADLNSRLEKKVKAANFRPSIVISGCGVYAEIRALGYRLCDPSEQKLYGKSPLFGQYFVPENPGTIKVGDPVYLLGRE</sequence>
<dbReference type="PROSITE" id="PS51340">
    <property type="entry name" value="MOSC"/>
    <property type="match status" value="1"/>
</dbReference>
<dbReference type="GO" id="GO:0005743">
    <property type="term" value="C:mitochondrial inner membrane"/>
    <property type="evidence" value="ECO:0007669"/>
    <property type="project" value="TreeGrafter"/>
</dbReference>
<organism evidence="2 3">
    <name type="scientific">Pteropus vampyrus</name>
    <name type="common">Large flying fox</name>
    <dbReference type="NCBI Taxonomy" id="132908"/>
    <lineage>
        <taxon>Eukaryota</taxon>
        <taxon>Metazoa</taxon>
        <taxon>Chordata</taxon>
        <taxon>Craniata</taxon>
        <taxon>Vertebrata</taxon>
        <taxon>Euteleostomi</taxon>
        <taxon>Mammalia</taxon>
        <taxon>Eutheria</taxon>
        <taxon>Laurasiatheria</taxon>
        <taxon>Chiroptera</taxon>
        <taxon>Yinpterochiroptera</taxon>
        <taxon>Pteropodoidea</taxon>
        <taxon>Pteropodidae</taxon>
        <taxon>Pteropodinae</taxon>
        <taxon>Pteropus</taxon>
    </lineage>
</organism>
<dbReference type="PANTHER" id="PTHR14237">
    <property type="entry name" value="MOLYBDOPTERIN COFACTOR SULFURASE MOSC"/>
    <property type="match status" value="1"/>
</dbReference>
<dbReference type="SUPFAM" id="SSF50800">
    <property type="entry name" value="PK beta-barrel domain-like"/>
    <property type="match status" value="1"/>
</dbReference>
<gene>
    <name evidence="3" type="primary">MARC1</name>
</gene>
<dbReference type="GO" id="GO:0030170">
    <property type="term" value="F:pyridoxal phosphate binding"/>
    <property type="evidence" value="ECO:0007669"/>
    <property type="project" value="InterPro"/>
</dbReference>
<dbReference type="AlphaFoldDB" id="A0A6P3QGF4"/>
<dbReference type="InterPro" id="IPR005303">
    <property type="entry name" value="MOCOS_middle"/>
</dbReference>
<evidence type="ECO:0000313" key="2">
    <source>
        <dbReference type="Proteomes" id="UP000515202"/>
    </source>
</evidence>
<dbReference type="GeneID" id="105296181"/>
<dbReference type="RefSeq" id="XP_011364451.1">
    <property type="nucleotide sequence ID" value="XM_011366149.1"/>
</dbReference>
<dbReference type="OrthoDB" id="17255at2759"/>
<keyword evidence="2" id="KW-1185">Reference proteome</keyword>
<protein>
    <submittedName>
        <fullName evidence="3">Mitochondrial amidoxime-reducing component 1</fullName>
    </submittedName>
</protein>
<name>A0A6P3QGF4_PTEVA</name>
<dbReference type="GO" id="GO:0008940">
    <property type="term" value="F:nitrate reductase activity"/>
    <property type="evidence" value="ECO:0007669"/>
    <property type="project" value="TreeGrafter"/>
</dbReference>
<dbReference type="GO" id="GO:0042126">
    <property type="term" value="P:nitrate metabolic process"/>
    <property type="evidence" value="ECO:0007669"/>
    <property type="project" value="TreeGrafter"/>
</dbReference>
<dbReference type="SUPFAM" id="SSF141673">
    <property type="entry name" value="MOSC N-terminal domain-like"/>
    <property type="match status" value="1"/>
</dbReference>
<reference evidence="3" key="1">
    <citation type="submission" date="2025-08" db="UniProtKB">
        <authorList>
            <consortium name="RefSeq"/>
        </authorList>
    </citation>
    <scope>IDENTIFICATION</scope>
    <source>
        <tissue evidence="3">Kidney</tissue>
    </source>
</reference>
<feature type="domain" description="MOSC" evidence="1">
    <location>
        <begin position="105"/>
        <end position="216"/>
    </location>
</feature>
<dbReference type="CTD" id="64757"/>
<evidence type="ECO:0000313" key="3">
    <source>
        <dbReference type="RefSeq" id="XP_011364451.1"/>
    </source>
</evidence>
<evidence type="ECO:0000259" key="1">
    <source>
        <dbReference type="PROSITE" id="PS51340"/>
    </source>
</evidence>
<dbReference type="Pfam" id="PF03473">
    <property type="entry name" value="MOSC"/>
    <property type="match status" value="1"/>
</dbReference>
<accession>A0A6P3QGF4</accession>
<dbReference type="InterPro" id="IPR011037">
    <property type="entry name" value="Pyrv_Knase-like_insert_dom_sf"/>
</dbReference>
<dbReference type="GO" id="GO:0030151">
    <property type="term" value="F:molybdenum ion binding"/>
    <property type="evidence" value="ECO:0007669"/>
    <property type="project" value="InterPro"/>
</dbReference>
<dbReference type="PANTHER" id="PTHR14237:SF25">
    <property type="entry name" value="MITOCHONDRIAL AMIDOXIME-REDUCING COMPONENT 1"/>
    <property type="match status" value="1"/>
</dbReference>